<dbReference type="PANTHER" id="PTHR42718">
    <property type="entry name" value="MAJOR FACILITATOR SUPERFAMILY MULTIDRUG TRANSPORTER MFSC"/>
    <property type="match status" value="1"/>
</dbReference>
<dbReference type="PANTHER" id="PTHR42718:SF9">
    <property type="entry name" value="MAJOR FACILITATOR SUPERFAMILY MULTIDRUG TRANSPORTER MFSC"/>
    <property type="match status" value="1"/>
</dbReference>
<feature type="transmembrane region" description="Helical" evidence="8">
    <location>
        <begin position="144"/>
        <end position="168"/>
    </location>
</feature>
<keyword evidence="4" id="KW-1003">Cell membrane</keyword>
<feature type="transmembrane region" description="Helical" evidence="8">
    <location>
        <begin position="20"/>
        <end position="42"/>
    </location>
</feature>
<dbReference type="NCBIfam" id="TIGR00711">
    <property type="entry name" value="efflux_EmrB"/>
    <property type="match status" value="1"/>
</dbReference>
<dbReference type="RefSeq" id="WP_097050105.1">
    <property type="nucleotide sequence ID" value="NZ_OBMM01000001.1"/>
</dbReference>
<feature type="transmembrane region" description="Helical" evidence="8">
    <location>
        <begin position="270"/>
        <end position="296"/>
    </location>
</feature>
<feature type="transmembrane region" description="Helical" evidence="8">
    <location>
        <begin position="429"/>
        <end position="449"/>
    </location>
</feature>
<keyword evidence="7 8" id="KW-0472">Membrane</keyword>
<dbReference type="InterPro" id="IPR036259">
    <property type="entry name" value="MFS_trans_sf"/>
</dbReference>
<evidence type="ECO:0000256" key="1">
    <source>
        <dbReference type="ARBA" id="ARBA00004651"/>
    </source>
</evidence>
<feature type="transmembrane region" description="Helical" evidence="8">
    <location>
        <begin position="401"/>
        <end position="423"/>
    </location>
</feature>
<dbReference type="PRINTS" id="PR01036">
    <property type="entry name" value="TCRTETB"/>
</dbReference>
<evidence type="ECO:0000256" key="7">
    <source>
        <dbReference type="ARBA" id="ARBA00023136"/>
    </source>
</evidence>
<sequence>MKISKTIHADGLPQPQRSFAMIAVLLTVMMAVLDGSIMNVALPAIAQDQNVSPAHAIWVITAYQLAVVVALLPLSALGEAIGFRKVYLAGMVIFGIASALCAYSPNIEFLTFARVLQGLGGAALMSINAALMRHSVPQAKLGRAIGLIAMVVSISAAAGPTIASAILAVTTWHWLFLINIPISIIAIVLGTFALPYTKPTRTRFDYISAFLNVLAFGGLISALGNVGTQSHPMLIAGQFVIAITAGFFLVRRQFSRERPMLPLDLLARPVFACSIGSSIAGFCAQFIAFVALPFYFHDVLHYSAVDTGLLMTPWPVATAIIAPIAGRLADRYSPIHLTGIGMGIFAIGLFAVTLIPAGSPHTALAIIACLMVCGVGFGLFQSPNNRLMMTSAPRDRSGGAGGMLATARLTGQSVGAALAAILIGTGGAFDLTAIMGVAAGFALISAAICEGRKYAIRTGIIAPHGYEADAKPS</sequence>
<accession>A0A285R5U7</accession>
<dbReference type="InterPro" id="IPR020846">
    <property type="entry name" value="MFS_dom"/>
</dbReference>
<dbReference type="GO" id="GO:0022857">
    <property type="term" value="F:transmembrane transporter activity"/>
    <property type="evidence" value="ECO:0007669"/>
    <property type="project" value="InterPro"/>
</dbReference>
<keyword evidence="3" id="KW-0813">Transport</keyword>
<organism evidence="10 11">
    <name type="scientific">Thalassospira xiamenensis</name>
    <dbReference type="NCBI Taxonomy" id="220697"/>
    <lineage>
        <taxon>Bacteria</taxon>
        <taxon>Pseudomonadati</taxon>
        <taxon>Pseudomonadota</taxon>
        <taxon>Alphaproteobacteria</taxon>
        <taxon>Rhodospirillales</taxon>
        <taxon>Thalassospiraceae</taxon>
        <taxon>Thalassospira</taxon>
    </lineage>
</organism>
<dbReference type="PROSITE" id="PS50850">
    <property type="entry name" value="MFS"/>
    <property type="match status" value="1"/>
</dbReference>
<feature type="transmembrane region" description="Helical" evidence="8">
    <location>
        <begin position="86"/>
        <end position="105"/>
    </location>
</feature>
<evidence type="ECO:0000313" key="11">
    <source>
        <dbReference type="Proteomes" id="UP000219068"/>
    </source>
</evidence>
<keyword evidence="6 8" id="KW-1133">Transmembrane helix</keyword>
<feature type="transmembrane region" description="Helical" evidence="8">
    <location>
        <begin position="174"/>
        <end position="194"/>
    </location>
</feature>
<evidence type="ECO:0000256" key="6">
    <source>
        <dbReference type="ARBA" id="ARBA00022989"/>
    </source>
</evidence>
<dbReference type="InterPro" id="IPR004638">
    <property type="entry name" value="EmrB-like"/>
</dbReference>
<dbReference type="AlphaFoldDB" id="A0A285R5U7"/>
<dbReference type="Proteomes" id="UP000219068">
    <property type="component" value="Unassembled WGS sequence"/>
</dbReference>
<evidence type="ECO:0000259" key="9">
    <source>
        <dbReference type="PROSITE" id="PS50850"/>
    </source>
</evidence>
<reference evidence="10 11" key="1">
    <citation type="submission" date="2017-08" db="EMBL/GenBank/DDBJ databases">
        <authorList>
            <person name="de Groot N.N."/>
        </authorList>
    </citation>
    <scope>NUCLEOTIDE SEQUENCE [LARGE SCALE GENOMIC DNA]</scope>
    <source>
        <strain evidence="10 11">USBA 78</strain>
    </source>
</reference>
<evidence type="ECO:0000256" key="8">
    <source>
        <dbReference type="SAM" id="Phobius"/>
    </source>
</evidence>
<evidence type="ECO:0000256" key="2">
    <source>
        <dbReference type="ARBA" id="ARBA00008537"/>
    </source>
</evidence>
<comment type="subcellular location">
    <subcellularLocation>
        <location evidence="1">Cell membrane</location>
        <topology evidence="1">Multi-pass membrane protein</topology>
    </subcellularLocation>
</comment>
<evidence type="ECO:0000256" key="5">
    <source>
        <dbReference type="ARBA" id="ARBA00022692"/>
    </source>
</evidence>
<proteinExistence type="inferred from homology"/>
<evidence type="ECO:0000313" key="10">
    <source>
        <dbReference type="EMBL" id="SOB89461.1"/>
    </source>
</evidence>
<dbReference type="Gene3D" id="1.20.1250.20">
    <property type="entry name" value="MFS general substrate transporter like domains"/>
    <property type="match status" value="1"/>
</dbReference>
<feature type="transmembrane region" description="Helical" evidence="8">
    <location>
        <begin position="337"/>
        <end position="357"/>
    </location>
</feature>
<dbReference type="CDD" id="cd17321">
    <property type="entry name" value="MFS_MMR_MDR_like"/>
    <property type="match status" value="1"/>
</dbReference>
<gene>
    <name evidence="10" type="ORF">SAMN05428964_10157</name>
</gene>
<feature type="transmembrane region" description="Helical" evidence="8">
    <location>
        <begin position="206"/>
        <end position="227"/>
    </location>
</feature>
<feature type="domain" description="Major facilitator superfamily (MFS) profile" evidence="9">
    <location>
        <begin position="20"/>
        <end position="454"/>
    </location>
</feature>
<dbReference type="InterPro" id="IPR011701">
    <property type="entry name" value="MFS"/>
</dbReference>
<feature type="transmembrane region" description="Helical" evidence="8">
    <location>
        <begin position="54"/>
        <end position="74"/>
    </location>
</feature>
<dbReference type="SUPFAM" id="SSF103473">
    <property type="entry name" value="MFS general substrate transporter"/>
    <property type="match status" value="1"/>
</dbReference>
<feature type="transmembrane region" description="Helical" evidence="8">
    <location>
        <begin position="233"/>
        <end position="250"/>
    </location>
</feature>
<dbReference type="Gene3D" id="1.20.1720.10">
    <property type="entry name" value="Multidrug resistance protein D"/>
    <property type="match status" value="1"/>
</dbReference>
<dbReference type="Pfam" id="PF07690">
    <property type="entry name" value="MFS_1"/>
    <property type="match status" value="1"/>
</dbReference>
<feature type="transmembrane region" description="Helical" evidence="8">
    <location>
        <begin position="111"/>
        <end position="132"/>
    </location>
</feature>
<evidence type="ECO:0000256" key="4">
    <source>
        <dbReference type="ARBA" id="ARBA00022475"/>
    </source>
</evidence>
<comment type="similarity">
    <text evidence="2">Belongs to the major facilitator superfamily. EmrB family.</text>
</comment>
<feature type="transmembrane region" description="Helical" evidence="8">
    <location>
        <begin position="363"/>
        <end position="380"/>
    </location>
</feature>
<name>A0A285R5U7_9PROT</name>
<dbReference type="EMBL" id="OBMM01000001">
    <property type="protein sequence ID" value="SOB89461.1"/>
    <property type="molecule type" value="Genomic_DNA"/>
</dbReference>
<keyword evidence="5 8" id="KW-0812">Transmembrane</keyword>
<protein>
    <submittedName>
        <fullName evidence="10">MFS transporter, DHA2 family, multidrug resistance protein</fullName>
    </submittedName>
</protein>
<dbReference type="GO" id="GO:0005886">
    <property type="term" value="C:plasma membrane"/>
    <property type="evidence" value="ECO:0007669"/>
    <property type="project" value="UniProtKB-SubCell"/>
</dbReference>
<feature type="transmembrane region" description="Helical" evidence="8">
    <location>
        <begin position="308"/>
        <end position="325"/>
    </location>
</feature>
<evidence type="ECO:0000256" key="3">
    <source>
        <dbReference type="ARBA" id="ARBA00022448"/>
    </source>
</evidence>